<dbReference type="AlphaFoldDB" id="A0A7M1XMR7"/>
<dbReference type="Gene3D" id="3.30.1380.10">
    <property type="match status" value="1"/>
</dbReference>
<dbReference type="GO" id="GO:0008233">
    <property type="term" value="F:peptidase activity"/>
    <property type="evidence" value="ECO:0007669"/>
    <property type="project" value="InterPro"/>
</dbReference>
<proteinExistence type="predicted"/>
<accession>A0A7M1XMR7</accession>
<dbReference type="Proteomes" id="UP000593591">
    <property type="component" value="Chromosome"/>
</dbReference>
<dbReference type="EMBL" id="CP031517">
    <property type="protein sequence ID" value="QOS41059.1"/>
    <property type="molecule type" value="Genomic_DNA"/>
</dbReference>
<protein>
    <submittedName>
        <fullName evidence="2">M15 family peptidase</fullName>
    </submittedName>
</protein>
<feature type="domain" description="Peptidase M15C" evidence="1">
    <location>
        <begin position="139"/>
        <end position="222"/>
    </location>
</feature>
<evidence type="ECO:0000313" key="2">
    <source>
        <dbReference type="EMBL" id="QOS41059.1"/>
    </source>
</evidence>
<organism evidence="2 3">
    <name type="scientific">Treponema rectale</name>
    <dbReference type="NCBI Taxonomy" id="744512"/>
    <lineage>
        <taxon>Bacteria</taxon>
        <taxon>Pseudomonadati</taxon>
        <taxon>Spirochaetota</taxon>
        <taxon>Spirochaetia</taxon>
        <taxon>Spirochaetales</taxon>
        <taxon>Treponemataceae</taxon>
        <taxon>Treponema</taxon>
    </lineage>
</organism>
<dbReference type="InterPro" id="IPR039561">
    <property type="entry name" value="Peptidase_M15C"/>
</dbReference>
<reference evidence="2 3" key="1">
    <citation type="submission" date="2018-08" db="EMBL/GenBank/DDBJ databases">
        <title>The first complete genome of Treponema rectale (CHPAT), a commensal spirochete of the bovine rectum.</title>
        <authorList>
            <person name="Staton G.J."/>
            <person name="Clegg S.R."/>
            <person name="Carter S.D."/>
            <person name="Radford A.D."/>
            <person name="Darby A."/>
            <person name="Hall N."/>
            <person name="Birtles R.J."/>
            <person name="Evans N.J."/>
        </authorList>
    </citation>
    <scope>NUCLEOTIDE SEQUENCE [LARGE SCALE GENOMIC DNA]</scope>
    <source>
        <strain evidence="2 3">CHPA</strain>
    </source>
</reference>
<evidence type="ECO:0000313" key="3">
    <source>
        <dbReference type="Proteomes" id="UP000593591"/>
    </source>
</evidence>
<gene>
    <name evidence="2" type="ORF">DYE49_11630</name>
</gene>
<name>A0A7M1XMR7_9SPIR</name>
<sequence>MNARFLFFIFLFFTGSFCMAQKYTLSQEEQLESEFYEMQISDELFDRMKGKSFKENCTVPREDLRCLHLLHWNFAGEVCEGELVCNKKIAQKLIYIFKELYKAGYQIEKIRLVDEYDADDERSMADNNSSCFNFRFISHTTTVSKHGAGVAVDINPLYNPYVKTVNGRQNIEPANSAEYVDRKKDFEHKITHDDLCYKLFTQAGFEWGGDWTSCKDWQHFEYLE</sequence>
<dbReference type="InterPro" id="IPR009045">
    <property type="entry name" value="Zn_M74/Hedgehog-like"/>
</dbReference>
<dbReference type="SUPFAM" id="SSF55166">
    <property type="entry name" value="Hedgehog/DD-peptidase"/>
    <property type="match status" value="1"/>
</dbReference>
<evidence type="ECO:0000259" key="1">
    <source>
        <dbReference type="Pfam" id="PF13539"/>
    </source>
</evidence>
<dbReference type="Pfam" id="PF13539">
    <property type="entry name" value="Peptidase_M15_4"/>
    <property type="match status" value="1"/>
</dbReference>
<dbReference type="KEGG" id="trc:DYE49_11630"/>